<keyword evidence="3 4" id="KW-0067">ATP-binding</keyword>
<dbReference type="GO" id="GO:0009893">
    <property type="term" value="P:positive regulation of metabolic process"/>
    <property type="evidence" value="ECO:0007669"/>
    <property type="project" value="UniProtKB-ARBA"/>
</dbReference>
<evidence type="ECO:0008006" key="11">
    <source>
        <dbReference type="Google" id="ProtNLM"/>
    </source>
</evidence>
<dbReference type="PROSITE" id="PS50011">
    <property type="entry name" value="PROTEIN_KINASE_DOM"/>
    <property type="match status" value="1"/>
</dbReference>
<keyword evidence="1 5" id="KW-0418">Kinase</keyword>
<reference evidence="10" key="1">
    <citation type="submission" date="2013-10" db="EMBL/GenBank/DDBJ databases">
        <authorList>
            <person name="Schartl M."/>
            <person name="Warren W."/>
        </authorList>
    </citation>
    <scope>NUCLEOTIDE SEQUENCE [LARGE SCALE GENOMIC DNA]</scope>
    <source>
        <strain evidence="10">female</strain>
    </source>
</reference>
<feature type="region of interest" description="Disordered" evidence="6">
    <location>
        <begin position="322"/>
        <end position="368"/>
    </location>
</feature>
<organism evidence="9 10">
    <name type="scientific">Poecilia formosa</name>
    <name type="common">Amazon molly</name>
    <name type="synonym">Limia formosa</name>
    <dbReference type="NCBI Taxonomy" id="48698"/>
    <lineage>
        <taxon>Eukaryota</taxon>
        <taxon>Metazoa</taxon>
        <taxon>Chordata</taxon>
        <taxon>Craniata</taxon>
        <taxon>Vertebrata</taxon>
        <taxon>Euteleostomi</taxon>
        <taxon>Actinopterygii</taxon>
        <taxon>Neopterygii</taxon>
        <taxon>Teleostei</taxon>
        <taxon>Neoteleostei</taxon>
        <taxon>Acanthomorphata</taxon>
        <taxon>Ovalentaria</taxon>
        <taxon>Atherinomorphae</taxon>
        <taxon>Cyprinodontiformes</taxon>
        <taxon>Poeciliidae</taxon>
        <taxon>Poeciliinae</taxon>
        <taxon>Poecilia</taxon>
    </lineage>
</organism>
<evidence type="ECO:0000256" key="1">
    <source>
        <dbReference type="ARBA" id="ARBA00022527"/>
    </source>
</evidence>
<evidence type="ECO:0000259" key="7">
    <source>
        <dbReference type="PROSITE" id="PS50011"/>
    </source>
</evidence>
<feature type="compositionally biased region" description="Low complexity" evidence="6">
    <location>
        <begin position="322"/>
        <end position="335"/>
    </location>
</feature>
<keyword evidence="10" id="KW-1185">Reference proteome</keyword>
<dbReference type="Pfam" id="PF00619">
    <property type="entry name" value="CARD"/>
    <property type="match status" value="1"/>
</dbReference>
<feature type="domain" description="Protein kinase" evidence="7">
    <location>
        <begin position="40"/>
        <end position="300"/>
    </location>
</feature>
<evidence type="ECO:0000256" key="3">
    <source>
        <dbReference type="ARBA" id="ARBA00022840"/>
    </source>
</evidence>
<dbReference type="GO" id="GO:0042981">
    <property type="term" value="P:regulation of apoptotic process"/>
    <property type="evidence" value="ECO:0007669"/>
    <property type="project" value="InterPro"/>
</dbReference>
<reference evidence="9" key="2">
    <citation type="submission" date="2025-08" db="UniProtKB">
        <authorList>
            <consortium name="Ensembl"/>
        </authorList>
    </citation>
    <scope>IDENTIFICATION</scope>
</reference>
<dbReference type="InterPro" id="IPR001245">
    <property type="entry name" value="Ser-Thr/Tyr_kinase_cat_dom"/>
</dbReference>
<dbReference type="InterPro" id="IPR011029">
    <property type="entry name" value="DEATH-like_dom_sf"/>
</dbReference>
<dbReference type="PRINTS" id="PR00109">
    <property type="entry name" value="TYRKINASE"/>
</dbReference>
<comment type="similarity">
    <text evidence="5">Belongs to the protein kinase superfamily.</text>
</comment>
<evidence type="ECO:0000256" key="6">
    <source>
        <dbReference type="SAM" id="MobiDB-lite"/>
    </source>
</evidence>
<dbReference type="EMBL" id="AYCK01001920">
    <property type="status" value="NOT_ANNOTATED_CDS"/>
    <property type="molecule type" value="Genomic_DNA"/>
</dbReference>
<feature type="binding site" evidence="4">
    <location>
        <position position="68"/>
    </location>
    <ligand>
        <name>ATP</name>
        <dbReference type="ChEBI" id="CHEBI:30616"/>
    </ligand>
</feature>
<dbReference type="PANTHER" id="PTHR44329:SF297">
    <property type="entry name" value="RECEPTOR-INTERACTING SERINE_THREONINE-PROTEIN KINASE 3"/>
    <property type="match status" value="1"/>
</dbReference>
<keyword evidence="2 4" id="KW-0547">Nucleotide-binding</keyword>
<dbReference type="GO" id="GO:0031349">
    <property type="term" value="P:positive regulation of defense response"/>
    <property type="evidence" value="ECO:0007669"/>
    <property type="project" value="UniProtKB-ARBA"/>
</dbReference>
<keyword evidence="1 5" id="KW-0808">Transferase</keyword>
<evidence type="ECO:0000313" key="9">
    <source>
        <dbReference type="Ensembl" id="ENSPFOP00000018243.1"/>
    </source>
</evidence>
<dbReference type="InterPro" id="IPR001315">
    <property type="entry name" value="CARD"/>
</dbReference>
<dbReference type="Ensembl" id="ENSPFOT00000018265.1">
    <property type="protein sequence ID" value="ENSPFOP00000018243.1"/>
    <property type="gene ID" value="ENSPFOG00000018147.1"/>
</dbReference>
<evidence type="ECO:0000256" key="5">
    <source>
        <dbReference type="RuleBase" id="RU000304"/>
    </source>
</evidence>
<dbReference type="PROSITE" id="PS00107">
    <property type="entry name" value="PROTEIN_KINASE_ATP"/>
    <property type="match status" value="1"/>
</dbReference>
<name>A0A087YJP0_POEFO</name>
<dbReference type="SMART" id="SM00220">
    <property type="entry name" value="S_TKc"/>
    <property type="match status" value="1"/>
</dbReference>
<dbReference type="eggNOG" id="KOG0192">
    <property type="taxonomic scope" value="Eukaryota"/>
</dbReference>
<keyword evidence="1 5" id="KW-0723">Serine/threonine-protein kinase</keyword>
<dbReference type="OMA" id="TIQYMPP"/>
<evidence type="ECO:0000256" key="4">
    <source>
        <dbReference type="PROSITE-ProRule" id="PRU10141"/>
    </source>
</evidence>
<evidence type="ECO:0000313" key="10">
    <source>
        <dbReference type="Proteomes" id="UP000028760"/>
    </source>
</evidence>
<dbReference type="SUPFAM" id="SSF56112">
    <property type="entry name" value="Protein kinase-like (PK-like)"/>
    <property type="match status" value="1"/>
</dbReference>
<proteinExistence type="inferred from homology"/>
<sequence length="460" mass="51744">MKNETGNKNAYETLRFLATLVQQEMALHSSICRDVDLDESIEWIEIGSGGFGTVYKVKHKDRGFVAIKLLRNPGNINELYKEAECLAKMSSEFVLTVFGIYNGNKFPEFPKGMVMEFMERGSIQTLQKDLSGPPPLPLALRLAFQVAKGMRFIHSKNFVHHDLKPSNILLDNNFNAKLADFGLSRETMSVLSSSGQSEGYPPGTIQYMPPEGFALNSKIVRSFDVYSYGILLWSILSGHVPYEEYLGKPDSLVKHRIEAGDRPDVSLCVIELMESCWKQNPSDRPDFNGIRIVQKLEPIFSVHKAGIGAAIQKVLSKLEQNQSGSSSQFSQANSADLVPSPTPENEEQNDVVDHPSDRIQQPSNLVGTDDLTEEEKVTIVDDMRDTLIQKNTKVMAITRDLFKMKMIHEETYSEIEARKTNQDKMRELYKSLRASDLVKVAFYDALKQREPNILNSHGGS</sequence>
<dbReference type="Pfam" id="PF07714">
    <property type="entry name" value="PK_Tyr_Ser-Thr"/>
    <property type="match status" value="1"/>
</dbReference>
<dbReference type="GO" id="GO:0004706">
    <property type="term" value="F:JUN kinase kinase kinase activity"/>
    <property type="evidence" value="ECO:0007669"/>
    <property type="project" value="TreeGrafter"/>
</dbReference>
<dbReference type="Proteomes" id="UP000028760">
    <property type="component" value="Unassembled WGS sequence"/>
</dbReference>
<dbReference type="InterPro" id="IPR000719">
    <property type="entry name" value="Prot_kinase_dom"/>
</dbReference>
<dbReference type="PANTHER" id="PTHR44329">
    <property type="entry name" value="SERINE/THREONINE-PROTEIN KINASE TNNI3K-RELATED"/>
    <property type="match status" value="1"/>
</dbReference>
<dbReference type="InterPro" id="IPR008271">
    <property type="entry name" value="Ser/Thr_kinase_AS"/>
</dbReference>
<dbReference type="PROSITE" id="PS00108">
    <property type="entry name" value="PROTEIN_KINASE_ST"/>
    <property type="match status" value="1"/>
</dbReference>
<dbReference type="PROSITE" id="PS50209">
    <property type="entry name" value="CARD"/>
    <property type="match status" value="1"/>
</dbReference>
<dbReference type="Gene3D" id="1.10.510.10">
    <property type="entry name" value="Transferase(Phosphotransferase) domain 1"/>
    <property type="match status" value="1"/>
</dbReference>
<accession>A0A087YJP0</accession>
<dbReference type="STRING" id="48698.ENSPFOP00000018243"/>
<dbReference type="AlphaFoldDB" id="A0A087YJP0"/>
<evidence type="ECO:0000256" key="2">
    <source>
        <dbReference type="ARBA" id="ARBA00022741"/>
    </source>
</evidence>
<dbReference type="InterPro" id="IPR011009">
    <property type="entry name" value="Kinase-like_dom_sf"/>
</dbReference>
<dbReference type="GeneTree" id="ENSGT00940000160206"/>
<dbReference type="InterPro" id="IPR051681">
    <property type="entry name" value="Ser/Thr_Kinases-Pseudokinases"/>
</dbReference>
<feature type="domain" description="CARD" evidence="8">
    <location>
        <begin position="372"/>
        <end position="460"/>
    </location>
</feature>
<dbReference type="GO" id="GO:0043123">
    <property type="term" value="P:positive regulation of canonical NF-kappaB signal transduction"/>
    <property type="evidence" value="ECO:0007669"/>
    <property type="project" value="UniProtKB-ARBA"/>
</dbReference>
<reference evidence="9" key="3">
    <citation type="submission" date="2025-09" db="UniProtKB">
        <authorList>
            <consortium name="Ensembl"/>
        </authorList>
    </citation>
    <scope>IDENTIFICATION</scope>
</reference>
<dbReference type="SUPFAM" id="SSF47986">
    <property type="entry name" value="DEATH domain"/>
    <property type="match status" value="1"/>
</dbReference>
<evidence type="ECO:0000259" key="8">
    <source>
        <dbReference type="PROSITE" id="PS50209"/>
    </source>
</evidence>
<protein>
    <recommendedName>
        <fullName evidence="11">Protein kinase domain-containing protein</fullName>
    </recommendedName>
</protein>
<dbReference type="GO" id="GO:0005524">
    <property type="term" value="F:ATP binding"/>
    <property type="evidence" value="ECO:0007669"/>
    <property type="project" value="UniProtKB-UniRule"/>
</dbReference>
<dbReference type="Gene3D" id="1.10.533.10">
    <property type="entry name" value="Death Domain, Fas"/>
    <property type="match status" value="1"/>
</dbReference>
<dbReference type="InterPro" id="IPR017441">
    <property type="entry name" value="Protein_kinase_ATP_BS"/>
</dbReference>